<keyword evidence="6 8" id="KW-0503">Monooxygenase</keyword>
<name>A0A0N5A2B5_PARTI</name>
<evidence type="ECO:0000256" key="8">
    <source>
        <dbReference type="RuleBase" id="RU000461"/>
    </source>
</evidence>
<dbReference type="SUPFAM" id="SSF48264">
    <property type="entry name" value="Cytochrome P450"/>
    <property type="match status" value="1"/>
</dbReference>
<evidence type="ECO:0000256" key="1">
    <source>
        <dbReference type="ARBA" id="ARBA00001971"/>
    </source>
</evidence>
<proteinExistence type="inferred from homology"/>
<evidence type="ECO:0000256" key="6">
    <source>
        <dbReference type="ARBA" id="ARBA00023033"/>
    </source>
</evidence>
<evidence type="ECO:0000313" key="9">
    <source>
        <dbReference type="Proteomes" id="UP000038045"/>
    </source>
</evidence>
<protein>
    <submittedName>
        <fullName evidence="10">Cytochrome P450</fullName>
    </submittedName>
</protein>
<evidence type="ECO:0000256" key="7">
    <source>
        <dbReference type="PIRSR" id="PIRSR602401-1"/>
    </source>
</evidence>
<dbReference type="PRINTS" id="PR00385">
    <property type="entry name" value="P450"/>
</dbReference>
<dbReference type="AlphaFoldDB" id="A0A0N5A2B5"/>
<dbReference type="WBParaSite" id="PTRK_0001576200.1">
    <property type="protein sequence ID" value="PTRK_0001576200.1"/>
    <property type="gene ID" value="PTRK_0001576200"/>
</dbReference>
<dbReference type="STRING" id="131310.A0A0N5A2B5"/>
<dbReference type="CDD" id="cd20617">
    <property type="entry name" value="CYP1_2-like"/>
    <property type="match status" value="1"/>
</dbReference>
<sequence length="456" mass="53382">MLLMDFTELHLFLYDCKKKYGPIFTVWLPSPTVVFADYDTFVESLVTKGEDFAGRNLNFPDSFLHESPDVGLMFTEGKAWRDQRRLAIHFLKDLGMGKNIMEEKILSAIDDTIKHIDSLRDNENIDIGKILHLTVGNVITLMLFGYMHKYEDSKKFYQYVDVFDKFLLQMTNWHFKLLTCCPNLAKIPIIGEMIRGQYFKNTREIRKLTIEQINECKKIYNFNDEPQNLVHAVLKEIQTANSPYSYLTDRHIEGIVEDLWITGMETSTSTMKWLILLTMKYPDYQRRIQEEIDSVVGRDNEVRMKHKKDLPLLSAFIYEGQRYANILILGINHKCTKDNYIGGYLIKKDTRIGLFSYALNLDEQFFKNPRSFNPERYLEEDGRTLNKSLIEKNLIFGAGKRQCAGESLAKMEIFLILANLLQKYTFSHDHASIDMEPQFCSLLLPKPYHCKMEKRI</sequence>
<dbReference type="Pfam" id="PF00067">
    <property type="entry name" value="p450"/>
    <property type="match status" value="1"/>
</dbReference>
<dbReference type="InterPro" id="IPR001128">
    <property type="entry name" value="Cyt_P450"/>
</dbReference>
<dbReference type="InterPro" id="IPR017972">
    <property type="entry name" value="Cyt_P450_CS"/>
</dbReference>
<evidence type="ECO:0000256" key="3">
    <source>
        <dbReference type="ARBA" id="ARBA00022723"/>
    </source>
</evidence>
<keyword evidence="3 7" id="KW-0479">Metal-binding</keyword>
<dbReference type="FunFam" id="1.10.630.10:FF:000036">
    <property type="entry name" value="CYtochrome P450 family"/>
    <property type="match status" value="1"/>
</dbReference>
<dbReference type="GO" id="GO:0004497">
    <property type="term" value="F:monooxygenase activity"/>
    <property type="evidence" value="ECO:0007669"/>
    <property type="project" value="UniProtKB-KW"/>
</dbReference>
<feature type="binding site" description="axial binding residue" evidence="7">
    <location>
        <position position="403"/>
    </location>
    <ligand>
        <name>heme</name>
        <dbReference type="ChEBI" id="CHEBI:30413"/>
    </ligand>
    <ligandPart>
        <name>Fe</name>
        <dbReference type="ChEBI" id="CHEBI:18248"/>
    </ligandPart>
</feature>
<dbReference type="InterPro" id="IPR036396">
    <property type="entry name" value="Cyt_P450_sf"/>
</dbReference>
<evidence type="ECO:0000256" key="4">
    <source>
        <dbReference type="ARBA" id="ARBA00023002"/>
    </source>
</evidence>
<comment type="similarity">
    <text evidence="2 8">Belongs to the cytochrome P450 family.</text>
</comment>
<dbReference type="GO" id="GO:0020037">
    <property type="term" value="F:heme binding"/>
    <property type="evidence" value="ECO:0007669"/>
    <property type="project" value="InterPro"/>
</dbReference>
<dbReference type="GO" id="GO:0005506">
    <property type="term" value="F:iron ion binding"/>
    <property type="evidence" value="ECO:0007669"/>
    <property type="project" value="InterPro"/>
</dbReference>
<keyword evidence="5 7" id="KW-0408">Iron</keyword>
<evidence type="ECO:0000256" key="5">
    <source>
        <dbReference type="ARBA" id="ARBA00023004"/>
    </source>
</evidence>
<comment type="cofactor">
    <cofactor evidence="1 7">
        <name>heme</name>
        <dbReference type="ChEBI" id="CHEBI:30413"/>
    </cofactor>
</comment>
<reference evidence="10" key="1">
    <citation type="submission" date="2017-02" db="UniProtKB">
        <authorList>
            <consortium name="WormBaseParasite"/>
        </authorList>
    </citation>
    <scope>IDENTIFICATION</scope>
</reference>
<dbReference type="PANTHER" id="PTHR24284:SF1">
    <property type="entry name" value="CYTOCHROME P450 FAMILY"/>
    <property type="match status" value="1"/>
</dbReference>
<dbReference type="GO" id="GO:0016705">
    <property type="term" value="F:oxidoreductase activity, acting on paired donors, with incorporation or reduction of molecular oxygen"/>
    <property type="evidence" value="ECO:0007669"/>
    <property type="project" value="InterPro"/>
</dbReference>
<dbReference type="Proteomes" id="UP000038045">
    <property type="component" value="Unplaced"/>
</dbReference>
<keyword evidence="7 8" id="KW-0349">Heme</keyword>
<evidence type="ECO:0000313" key="10">
    <source>
        <dbReference type="WBParaSite" id="PTRK_0001576200.1"/>
    </source>
</evidence>
<dbReference type="PANTHER" id="PTHR24284">
    <property type="entry name" value="CYTOCHROME P450 FAMILY"/>
    <property type="match status" value="1"/>
</dbReference>
<evidence type="ECO:0000256" key="2">
    <source>
        <dbReference type="ARBA" id="ARBA00010617"/>
    </source>
</evidence>
<dbReference type="Gene3D" id="1.10.630.10">
    <property type="entry name" value="Cytochrome P450"/>
    <property type="match status" value="1"/>
</dbReference>
<keyword evidence="4 8" id="KW-0560">Oxidoreductase</keyword>
<dbReference type="PRINTS" id="PR00463">
    <property type="entry name" value="EP450I"/>
</dbReference>
<dbReference type="PROSITE" id="PS00086">
    <property type="entry name" value="CYTOCHROME_P450"/>
    <property type="match status" value="1"/>
</dbReference>
<dbReference type="InterPro" id="IPR002401">
    <property type="entry name" value="Cyt_P450_E_grp-I"/>
</dbReference>
<keyword evidence="9" id="KW-1185">Reference proteome</keyword>
<accession>A0A0N5A2B5</accession>
<organism evidence="9 10">
    <name type="scientific">Parastrongyloides trichosuri</name>
    <name type="common">Possum-specific nematode worm</name>
    <dbReference type="NCBI Taxonomy" id="131310"/>
    <lineage>
        <taxon>Eukaryota</taxon>
        <taxon>Metazoa</taxon>
        <taxon>Ecdysozoa</taxon>
        <taxon>Nematoda</taxon>
        <taxon>Chromadorea</taxon>
        <taxon>Rhabditida</taxon>
        <taxon>Tylenchina</taxon>
        <taxon>Panagrolaimomorpha</taxon>
        <taxon>Strongyloidoidea</taxon>
        <taxon>Strongyloididae</taxon>
        <taxon>Parastrongyloides</taxon>
    </lineage>
</organism>